<dbReference type="PANTHER" id="PTHR14359:SF6">
    <property type="entry name" value="PHOSPHOPANTOTHENOYLCYSTEINE DECARBOXYLASE"/>
    <property type="match status" value="1"/>
</dbReference>
<comment type="caution">
    <text evidence="3">Lacks conserved residue(s) required for the propagation of feature annotation.</text>
</comment>
<dbReference type="InterPro" id="IPR003382">
    <property type="entry name" value="Flavoprotein"/>
</dbReference>
<dbReference type="GO" id="GO:0015941">
    <property type="term" value="P:pantothenate catabolic process"/>
    <property type="evidence" value="ECO:0007669"/>
    <property type="project" value="InterPro"/>
</dbReference>
<dbReference type="Gene3D" id="3.40.50.1950">
    <property type="entry name" value="Flavin prenyltransferase-like"/>
    <property type="match status" value="1"/>
</dbReference>
<evidence type="ECO:0000313" key="7">
    <source>
        <dbReference type="EMBL" id="RKQ63978.1"/>
    </source>
</evidence>
<feature type="domain" description="DNA/pantothenate metabolism flavoprotein C-terminal" evidence="6">
    <location>
        <begin position="183"/>
        <end position="390"/>
    </location>
</feature>
<accession>A0A420W9P2</accession>
<name>A0A420W9P2_9BACT</name>
<dbReference type="OrthoDB" id="9802554at2"/>
<feature type="region of interest" description="Phosphopantothenate--cysteine ligase" evidence="3">
    <location>
        <begin position="188"/>
        <end position="396"/>
    </location>
</feature>
<dbReference type="SUPFAM" id="SSF102645">
    <property type="entry name" value="CoaB-like"/>
    <property type="match status" value="1"/>
</dbReference>
<keyword evidence="3 4" id="KW-0285">Flavoprotein</keyword>
<dbReference type="InterPro" id="IPR007085">
    <property type="entry name" value="DNA/pantothenate-metab_flavo_C"/>
</dbReference>
<feature type="binding site" evidence="3">
    <location>
        <position position="276"/>
    </location>
    <ligand>
        <name>CTP</name>
        <dbReference type="ChEBI" id="CHEBI:37563"/>
    </ligand>
</feature>
<dbReference type="InterPro" id="IPR005252">
    <property type="entry name" value="CoaBC"/>
</dbReference>
<dbReference type="UniPathway" id="UPA00241">
    <property type="reaction ID" value="UER00353"/>
</dbReference>
<reference evidence="7 8" key="1">
    <citation type="submission" date="2018-10" db="EMBL/GenBank/DDBJ databases">
        <title>Genomic Encyclopedia of Type Strains, Phase IV (KMG-IV): sequencing the most valuable type-strain genomes for metagenomic binning, comparative biology and taxonomic classification.</title>
        <authorList>
            <person name="Goeker M."/>
        </authorList>
    </citation>
    <scope>NUCLEOTIDE SEQUENCE [LARGE SCALE GENOMIC DNA]</scope>
    <source>
        <strain evidence="7 8">DSM 15521</strain>
    </source>
</reference>
<feature type="active site" description="Proton donor" evidence="3">
    <location>
        <position position="156"/>
    </location>
</feature>
<feature type="domain" description="Flavoprotein" evidence="5">
    <location>
        <begin position="6"/>
        <end position="174"/>
    </location>
</feature>
<dbReference type="Proteomes" id="UP000280881">
    <property type="component" value="Unassembled WGS sequence"/>
</dbReference>
<protein>
    <recommendedName>
        <fullName evidence="3">Coenzyme A biosynthesis bifunctional protein CoaBC</fullName>
    </recommendedName>
    <alternativeName>
        <fullName evidence="3">DNA/pantothenate metabolism flavoprotein</fullName>
    </alternativeName>
    <alternativeName>
        <fullName evidence="3">Phosphopantothenoylcysteine synthetase/decarboxylase</fullName>
        <shortName evidence="3">PPCS-PPCDC</shortName>
    </alternativeName>
    <domain>
        <recommendedName>
            <fullName evidence="3">Phosphopantothenoylcysteine decarboxylase</fullName>
            <shortName evidence="3">PPC decarboxylase</shortName>
            <shortName evidence="3">PPC-DC</shortName>
            <ecNumber evidence="3">4.1.1.36</ecNumber>
        </recommendedName>
        <alternativeName>
            <fullName evidence="3">CoaC</fullName>
        </alternativeName>
    </domain>
    <domain>
        <recommendedName>
            <fullName evidence="3">Phosphopantothenate--cysteine ligase</fullName>
            <ecNumber evidence="3">6.3.2.5</ecNumber>
        </recommendedName>
        <alternativeName>
            <fullName evidence="3">CoaB</fullName>
        </alternativeName>
        <alternativeName>
            <fullName evidence="3">Phosphopantothenoylcysteine synthetase</fullName>
            <shortName evidence="3">PPC synthetase</shortName>
            <shortName evidence="3">PPC-S</shortName>
        </alternativeName>
    </domain>
</protein>
<comment type="caution">
    <text evidence="7">The sequence shown here is derived from an EMBL/GenBank/DDBJ whole genome shotgun (WGS) entry which is preliminary data.</text>
</comment>
<dbReference type="Gene3D" id="3.40.50.10300">
    <property type="entry name" value="CoaB-like"/>
    <property type="match status" value="1"/>
</dbReference>
<dbReference type="Pfam" id="PF02441">
    <property type="entry name" value="Flavoprotein"/>
    <property type="match status" value="1"/>
</dbReference>
<feature type="binding site" evidence="3">
    <location>
        <position position="339"/>
    </location>
    <ligand>
        <name>CTP</name>
        <dbReference type="ChEBI" id="CHEBI:37563"/>
    </ligand>
</feature>
<dbReference type="RefSeq" id="WP_121170340.1">
    <property type="nucleotide sequence ID" value="NZ_RBIE01000001.1"/>
</dbReference>
<comment type="catalytic activity">
    <reaction evidence="3 4">
        <text>(R)-4'-phosphopantothenate + L-cysteine + CTP = N-[(R)-4-phosphopantothenoyl]-L-cysteine + CMP + diphosphate + H(+)</text>
        <dbReference type="Rhea" id="RHEA:19397"/>
        <dbReference type="ChEBI" id="CHEBI:10986"/>
        <dbReference type="ChEBI" id="CHEBI:15378"/>
        <dbReference type="ChEBI" id="CHEBI:33019"/>
        <dbReference type="ChEBI" id="CHEBI:35235"/>
        <dbReference type="ChEBI" id="CHEBI:37563"/>
        <dbReference type="ChEBI" id="CHEBI:59458"/>
        <dbReference type="ChEBI" id="CHEBI:60377"/>
        <dbReference type="EC" id="6.3.2.5"/>
    </reaction>
</comment>
<evidence type="ECO:0000313" key="8">
    <source>
        <dbReference type="Proteomes" id="UP000280881"/>
    </source>
</evidence>
<keyword evidence="3" id="KW-0460">Magnesium</keyword>
<keyword evidence="3 4" id="KW-0436">Ligase</keyword>
<dbReference type="NCBIfam" id="TIGR00521">
    <property type="entry name" value="coaBC_dfp"/>
    <property type="match status" value="1"/>
</dbReference>
<evidence type="ECO:0000256" key="3">
    <source>
        <dbReference type="HAMAP-Rule" id="MF_02225"/>
    </source>
</evidence>
<keyword evidence="3" id="KW-0511">Multifunctional enzyme</keyword>
<feature type="region of interest" description="Phosphopantothenoylcysteine decarboxylase" evidence="3">
    <location>
        <begin position="1"/>
        <end position="187"/>
    </location>
</feature>
<feature type="binding site" evidence="3">
    <location>
        <position position="286"/>
    </location>
    <ligand>
        <name>CTP</name>
        <dbReference type="ChEBI" id="CHEBI:37563"/>
    </ligand>
</feature>
<feature type="binding site" evidence="3">
    <location>
        <position position="335"/>
    </location>
    <ligand>
        <name>CTP</name>
        <dbReference type="ChEBI" id="CHEBI:37563"/>
    </ligand>
</feature>
<dbReference type="AlphaFoldDB" id="A0A420W9P2"/>
<evidence type="ECO:0000256" key="2">
    <source>
        <dbReference type="ARBA" id="ARBA00023239"/>
    </source>
</evidence>
<proteinExistence type="inferred from homology"/>
<evidence type="ECO:0000259" key="6">
    <source>
        <dbReference type="Pfam" id="PF04127"/>
    </source>
</evidence>
<dbReference type="Pfam" id="PF04127">
    <property type="entry name" value="DFP"/>
    <property type="match status" value="1"/>
</dbReference>
<keyword evidence="1 3" id="KW-0210">Decarboxylase</keyword>
<dbReference type="GO" id="GO:0010181">
    <property type="term" value="F:FMN binding"/>
    <property type="evidence" value="ECO:0007669"/>
    <property type="project" value="UniProtKB-UniRule"/>
</dbReference>
<comment type="cofactor">
    <cofactor evidence="3">
        <name>Mg(2+)</name>
        <dbReference type="ChEBI" id="CHEBI:18420"/>
    </cofactor>
</comment>
<comment type="pathway">
    <text evidence="3 4">Cofactor biosynthesis; coenzyme A biosynthesis; CoA from (R)-pantothenate: step 3/5.</text>
</comment>
<comment type="catalytic activity">
    <reaction evidence="3 4">
        <text>N-[(R)-4-phosphopantothenoyl]-L-cysteine + H(+) = (R)-4'-phosphopantetheine + CO2</text>
        <dbReference type="Rhea" id="RHEA:16793"/>
        <dbReference type="ChEBI" id="CHEBI:15378"/>
        <dbReference type="ChEBI" id="CHEBI:16526"/>
        <dbReference type="ChEBI" id="CHEBI:59458"/>
        <dbReference type="ChEBI" id="CHEBI:61723"/>
        <dbReference type="EC" id="4.1.1.36"/>
    </reaction>
</comment>
<dbReference type="SUPFAM" id="SSF52507">
    <property type="entry name" value="Homo-oligomeric flavin-containing Cys decarboxylases, HFCD"/>
    <property type="match status" value="1"/>
</dbReference>
<keyword evidence="3" id="KW-0479">Metal-binding</keyword>
<dbReference type="HAMAP" id="MF_02225">
    <property type="entry name" value="CoaBC"/>
    <property type="match status" value="1"/>
</dbReference>
<comment type="function">
    <text evidence="4">Catalyzes two steps in the biosynthesis of coenzyme A. In the first step cysteine is conjugated to 4'-phosphopantothenate to form 4-phosphopantothenoylcysteine, in the latter compound is decarboxylated to form 4'-phosphopantotheine.</text>
</comment>
<dbReference type="EC" id="4.1.1.36" evidence="3"/>
<dbReference type="GO" id="GO:0046872">
    <property type="term" value="F:metal ion binding"/>
    <property type="evidence" value="ECO:0007669"/>
    <property type="project" value="UniProtKB-KW"/>
</dbReference>
<dbReference type="EC" id="6.3.2.5" evidence="3"/>
<feature type="binding site" evidence="3">
    <location>
        <position position="321"/>
    </location>
    <ligand>
        <name>CTP</name>
        <dbReference type="ChEBI" id="CHEBI:37563"/>
    </ligand>
</feature>
<dbReference type="InterPro" id="IPR036551">
    <property type="entry name" value="Flavin_trans-like"/>
</dbReference>
<dbReference type="GO" id="GO:0004632">
    <property type="term" value="F:phosphopantothenate--cysteine ligase activity"/>
    <property type="evidence" value="ECO:0007669"/>
    <property type="project" value="UniProtKB-UniRule"/>
</dbReference>
<dbReference type="EMBL" id="RBIE01000001">
    <property type="protein sequence ID" value="RKQ63978.1"/>
    <property type="molecule type" value="Genomic_DNA"/>
</dbReference>
<comment type="function">
    <text evidence="3">Catalyzes two sequential steps in the biosynthesis of coenzyme A. In the first step cysteine is conjugated to 4'-phosphopantothenate to form 4-phosphopantothenoylcysteine. In the second step the latter compound is decarboxylated to form 4'-phosphopantotheine.</text>
</comment>
<comment type="similarity">
    <text evidence="3 4">In the N-terminal section; belongs to the HFCD (homo-oligomeric flavin containing Cys decarboxylase) superfamily.</text>
</comment>
<keyword evidence="2 3" id="KW-0456">Lyase</keyword>
<gene>
    <name evidence="3" type="primary">coaBC</name>
    <name evidence="7" type="ORF">C7457_0868</name>
</gene>
<evidence type="ECO:0000256" key="1">
    <source>
        <dbReference type="ARBA" id="ARBA00022793"/>
    </source>
</evidence>
<dbReference type="GO" id="GO:0015937">
    <property type="term" value="P:coenzyme A biosynthetic process"/>
    <property type="evidence" value="ECO:0007669"/>
    <property type="project" value="UniProtKB-UniRule"/>
</dbReference>
<comment type="cofactor">
    <cofactor evidence="3">
        <name>FMN</name>
        <dbReference type="ChEBI" id="CHEBI:58210"/>
    </cofactor>
    <text evidence="3">Binds 1 FMN per subunit.</text>
</comment>
<comment type="similarity">
    <text evidence="3 4">In the C-terminal section; belongs to the PPC synthetase family.</text>
</comment>
<dbReference type="GO" id="GO:0071513">
    <property type="term" value="C:phosphopantothenoylcysteine decarboxylase complex"/>
    <property type="evidence" value="ECO:0007669"/>
    <property type="project" value="TreeGrafter"/>
</dbReference>
<organism evidence="7 8">
    <name type="scientific">Thermovibrio guaymasensis</name>
    <dbReference type="NCBI Taxonomy" id="240167"/>
    <lineage>
        <taxon>Bacteria</taxon>
        <taxon>Pseudomonadati</taxon>
        <taxon>Aquificota</taxon>
        <taxon>Aquificia</taxon>
        <taxon>Desulfurobacteriales</taxon>
        <taxon>Desulfurobacteriaceae</taxon>
        <taxon>Thermovibrio</taxon>
    </lineage>
</organism>
<dbReference type="GO" id="GO:0004633">
    <property type="term" value="F:phosphopantothenoylcysteine decarboxylase activity"/>
    <property type="evidence" value="ECO:0007669"/>
    <property type="project" value="UniProtKB-UniRule"/>
</dbReference>
<keyword evidence="3 4" id="KW-0288">FMN</keyword>
<evidence type="ECO:0000256" key="4">
    <source>
        <dbReference type="RuleBase" id="RU364078"/>
    </source>
</evidence>
<comment type="pathway">
    <text evidence="3 4">Cofactor biosynthesis; coenzyme A biosynthesis; CoA from (R)-pantothenate: step 2/5.</text>
</comment>
<keyword evidence="8" id="KW-1185">Reference proteome</keyword>
<dbReference type="InterPro" id="IPR035929">
    <property type="entry name" value="CoaB-like_sf"/>
</dbReference>
<evidence type="ECO:0000259" key="5">
    <source>
        <dbReference type="Pfam" id="PF02441"/>
    </source>
</evidence>
<dbReference type="PANTHER" id="PTHR14359">
    <property type="entry name" value="HOMO-OLIGOMERIC FLAVIN CONTAINING CYS DECARBOXYLASE FAMILY"/>
    <property type="match status" value="1"/>
</dbReference>
<sequence>MKVKGKKIVLGITGSIAAYKGIEVVRELQKRGATVKAAITEAGKSFIGKLTLEALTGYPVYDKVIPKSGTEIRHTSLAQWGELLVIAPATANTLAKIAYGIADTSVTELALCFGRGIVAPAMNVRMYENPVTQENMKKLRDLGWEIVEPKSGYLACGETGRGRLAEVREIVEAVEYWFYPKILSGKKVVVTAGPTREYIDPVRFISNPSSGKMGYAIAKVAAAMGAEVTLISGKTCLDVPYRVKRITVETVEQMKEAALKEFEKADVYISAAAVGDYTPVKRSNEKIKKGEGELVLRLKRTTDILKLIGQRKREDQVVVGFAAETGNLVKNAKEKLRKKNLDLIVANDVRKGVFGSSETEVFVLNSKGNFTEIRGSKEGVAEGILKLVAEIMKRRG</sequence>